<comment type="function">
    <text evidence="9">Part of the tripartite ATP-independent periplasmic (TRAP) transport system.</text>
</comment>
<dbReference type="Pfam" id="PF04290">
    <property type="entry name" value="DctQ"/>
    <property type="match status" value="1"/>
</dbReference>
<comment type="caution">
    <text evidence="11">The sequence shown here is derived from an EMBL/GenBank/DDBJ whole genome shotgun (WGS) entry which is preliminary data.</text>
</comment>
<keyword evidence="2 9" id="KW-0813">Transport</keyword>
<protein>
    <recommendedName>
        <fullName evidence="9">TRAP transporter small permease protein</fullName>
    </recommendedName>
</protein>
<evidence type="ECO:0000256" key="2">
    <source>
        <dbReference type="ARBA" id="ARBA00022448"/>
    </source>
</evidence>
<evidence type="ECO:0000259" key="10">
    <source>
        <dbReference type="Pfam" id="PF04290"/>
    </source>
</evidence>
<evidence type="ECO:0000256" key="4">
    <source>
        <dbReference type="ARBA" id="ARBA00022519"/>
    </source>
</evidence>
<keyword evidence="12" id="KW-1185">Reference proteome</keyword>
<comment type="similarity">
    <text evidence="8 9">Belongs to the TRAP transporter small permease family.</text>
</comment>
<evidence type="ECO:0000256" key="3">
    <source>
        <dbReference type="ARBA" id="ARBA00022475"/>
    </source>
</evidence>
<name>A0A8J7S1W9_9PROT</name>
<evidence type="ECO:0000256" key="9">
    <source>
        <dbReference type="RuleBase" id="RU369079"/>
    </source>
</evidence>
<keyword evidence="5 9" id="KW-0812">Transmembrane</keyword>
<dbReference type="GO" id="GO:0005886">
    <property type="term" value="C:plasma membrane"/>
    <property type="evidence" value="ECO:0007669"/>
    <property type="project" value="UniProtKB-SubCell"/>
</dbReference>
<keyword evidence="4 9" id="KW-0997">Cell inner membrane</keyword>
<dbReference type="PANTHER" id="PTHR35011:SF2">
    <property type="entry name" value="2,3-DIKETO-L-GULONATE TRAP TRANSPORTER SMALL PERMEASE PROTEIN YIAM"/>
    <property type="match status" value="1"/>
</dbReference>
<dbReference type="Proteomes" id="UP000672602">
    <property type="component" value="Unassembled WGS sequence"/>
</dbReference>
<keyword evidence="6 9" id="KW-1133">Transmembrane helix</keyword>
<evidence type="ECO:0000256" key="8">
    <source>
        <dbReference type="ARBA" id="ARBA00038436"/>
    </source>
</evidence>
<evidence type="ECO:0000256" key="5">
    <source>
        <dbReference type="ARBA" id="ARBA00022692"/>
    </source>
</evidence>
<dbReference type="AlphaFoldDB" id="A0A8J7S1W9"/>
<dbReference type="PANTHER" id="PTHR35011">
    <property type="entry name" value="2,3-DIKETO-L-GULONATE TRAP TRANSPORTER SMALL PERMEASE PROTEIN YIAM"/>
    <property type="match status" value="1"/>
</dbReference>
<dbReference type="GO" id="GO:0022857">
    <property type="term" value="F:transmembrane transporter activity"/>
    <property type="evidence" value="ECO:0007669"/>
    <property type="project" value="UniProtKB-UniRule"/>
</dbReference>
<gene>
    <name evidence="11" type="ORF">KAJ83_17185</name>
</gene>
<organism evidence="11 12">
    <name type="scientific">Marivibrio halodurans</name>
    <dbReference type="NCBI Taxonomy" id="2039722"/>
    <lineage>
        <taxon>Bacteria</taxon>
        <taxon>Pseudomonadati</taxon>
        <taxon>Pseudomonadota</taxon>
        <taxon>Alphaproteobacteria</taxon>
        <taxon>Rhodospirillales</taxon>
        <taxon>Rhodospirillaceae</taxon>
        <taxon>Marivibrio</taxon>
    </lineage>
</organism>
<dbReference type="InterPro" id="IPR007387">
    <property type="entry name" value="TRAP_DctQ"/>
</dbReference>
<evidence type="ECO:0000313" key="12">
    <source>
        <dbReference type="Proteomes" id="UP000672602"/>
    </source>
</evidence>
<feature type="transmembrane region" description="Helical" evidence="9">
    <location>
        <begin position="12"/>
        <end position="31"/>
    </location>
</feature>
<dbReference type="RefSeq" id="WP_210683346.1">
    <property type="nucleotide sequence ID" value="NZ_JAGMWN010000011.1"/>
</dbReference>
<evidence type="ECO:0000313" key="11">
    <source>
        <dbReference type="EMBL" id="MBP5858755.1"/>
    </source>
</evidence>
<comment type="subcellular location">
    <subcellularLocation>
        <location evidence="1 9">Cell inner membrane</location>
        <topology evidence="1 9">Multi-pass membrane protein</topology>
    </subcellularLocation>
</comment>
<dbReference type="InterPro" id="IPR055348">
    <property type="entry name" value="DctQ"/>
</dbReference>
<reference evidence="11" key="1">
    <citation type="submission" date="2021-04" db="EMBL/GenBank/DDBJ databases">
        <authorList>
            <person name="Zhang D.-C."/>
        </authorList>
    </citation>
    <scope>NUCLEOTIDE SEQUENCE</scope>
    <source>
        <strain evidence="11">CGMCC 1.15697</strain>
    </source>
</reference>
<feature type="transmembrane region" description="Helical" evidence="9">
    <location>
        <begin position="51"/>
        <end position="69"/>
    </location>
</feature>
<evidence type="ECO:0000256" key="1">
    <source>
        <dbReference type="ARBA" id="ARBA00004429"/>
    </source>
</evidence>
<keyword evidence="3" id="KW-1003">Cell membrane</keyword>
<feature type="transmembrane region" description="Helical" evidence="9">
    <location>
        <begin position="90"/>
        <end position="112"/>
    </location>
</feature>
<proteinExistence type="inferred from homology"/>
<evidence type="ECO:0000256" key="6">
    <source>
        <dbReference type="ARBA" id="ARBA00022989"/>
    </source>
</evidence>
<sequence>MIHRLVHALAKGLALAGGLVLVAMLLLTVASVAGRAMSPLGLESIPGAYELVEMGTAFAIFAFLPWCQLTRGHVTVDLVMNAAGFRANRVVDLAANLLMTGAAGVVAWRLVLGMLDKQRYGETTFILGLPLWIGYAAAVVGAVLFALVSLYCCGRSLGELQAGHREEGAP</sequence>
<dbReference type="EMBL" id="JAGMWN010000011">
    <property type="protein sequence ID" value="MBP5858755.1"/>
    <property type="molecule type" value="Genomic_DNA"/>
</dbReference>
<comment type="subunit">
    <text evidence="9">The complex comprises the extracytoplasmic solute receptor protein and the two transmembrane proteins.</text>
</comment>
<evidence type="ECO:0000256" key="7">
    <source>
        <dbReference type="ARBA" id="ARBA00023136"/>
    </source>
</evidence>
<dbReference type="GO" id="GO:0015740">
    <property type="term" value="P:C4-dicarboxylate transport"/>
    <property type="evidence" value="ECO:0007669"/>
    <property type="project" value="TreeGrafter"/>
</dbReference>
<feature type="transmembrane region" description="Helical" evidence="9">
    <location>
        <begin position="132"/>
        <end position="153"/>
    </location>
</feature>
<feature type="domain" description="Tripartite ATP-independent periplasmic transporters DctQ component" evidence="10">
    <location>
        <begin position="24"/>
        <end position="151"/>
    </location>
</feature>
<accession>A0A8J7S1W9</accession>
<keyword evidence="7 9" id="KW-0472">Membrane</keyword>